<evidence type="ECO:0000313" key="1">
    <source>
        <dbReference type="EMBL" id="EGL90575.1"/>
    </source>
</evidence>
<organism evidence="1 2">
    <name type="scientific">Streptococcus oralis SK255</name>
    <dbReference type="NCBI Taxonomy" id="1005704"/>
    <lineage>
        <taxon>Bacteria</taxon>
        <taxon>Bacillati</taxon>
        <taxon>Bacillota</taxon>
        <taxon>Bacilli</taxon>
        <taxon>Lactobacillales</taxon>
        <taxon>Streptococcaceae</taxon>
        <taxon>Streptococcus</taxon>
    </lineage>
</organism>
<evidence type="ECO:0000313" key="2">
    <source>
        <dbReference type="Proteomes" id="UP000003695"/>
    </source>
</evidence>
<comment type="caution">
    <text evidence="1">The sequence shown here is derived from an EMBL/GenBank/DDBJ whole genome shotgun (WGS) entry which is preliminary data.</text>
</comment>
<name>F5VU25_STROR</name>
<accession>F5VU25</accession>
<proteinExistence type="predicted"/>
<gene>
    <name evidence="1" type="ORF">HMPREF9968_1782</name>
</gene>
<protein>
    <submittedName>
        <fullName evidence="1">Conserved domain protein</fullName>
    </submittedName>
</protein>
<reference evidence="1 2" key="1">
    <citation type="submission" date="2011-04" db="EMBL/GenBank/DDBJ databases">
        <authorList>
            <person name="Durkin A.S."/>
            <person name="Radune D."/>
            <person name="Hostetler J."/>
            <person name="Torralba M."/>
            <person name="Gillis M."/>
            <person name="Methe B."/>
            <person name="Sutton G."/>
            <person name="Nelson K.E."/>
        </authorList>
    </citation>
    <scope>NUCLEOTIDE SEQUENCE [LARGE SCALE GENOMIC DNA]</scope>
    <source>
        <strain evidence="1 2">SK255</strain>
    </source>
</reference>
<dbReference type="Proteomes" id="UP000003695">
    <property type="component" value="Unassembled WGS sequence"/>
</dbReference>
<dbReference type="AlphaFoldDB" id="F5VU25"/>
<sequence length="70" mass="8157">MFHIKTLTLSFINFSENGLYIETEFNIDGLEPLWLLPSFKSISQRFSILLLIKESVVATLEKSHPIRIYL</sequence>
<dbReference type="EMBL" id="AFNM01000020">
    <property type="protein sequence ID" value="EGL90575.1"/>
    <property type="molecule type" value="Genomic_DNA"/>
</dbReference>